<keyword evidence="2" id="KW-1185">Reference proteome</keyword>
<protein>
    <submittedName>
        <fullName evidence="1">CLUMA_CG000345, isoform A</fullName>
    </submittedName>
</protein>
<sequence length="75" mass="8742">MHHQRVKLLMLMVESANNPLQVSTYLAMQTVIKTFHQLTATNEKQHPKKLQKKGGLLHFGYIYDLYSQFAKVLEI</sequence>
<evidence type="ECO:0000313" key="1">
    <source>
        <dbReference type="EMBL" id="CRK86563.1"/>
    </source>
</evidence>
<gene>
    <name evidence="1" type="ORF">CLUMA_CG000345</name>
</gene>
<proteinExistence type="predicted"/>
<dbReference type="Proteomes" id="UP000183832">
    <property type="component" value="Unassembled WGS sequence"/>
</dbReference>
<dbReference type="AlphaFoldDB" id="A0A1J1HFE5"/>
<accession>A0A1J1HFE5</accession>
<dbReference type="EMBL" id="CVRI01000001">
    <property type="protein sequence ID" value="CRK86563.1"/>
    <property type="molecule type" value="Genomic_DNA"/>
</dbReference>
<organism evidence="1 2">
    <name type="scientific">Clunio marinus</name>
    <dbReference type="NCBI Taxonomy" id="568069"/>
    <lineage>
        <taxon>Eukaryota</taxon>
        <taxon>Metazoa</taxon>
        <taxon>Ecdysozoa</taxon>
        <taxon>Arthropoda</taxon>
        <taxon>Hexapoda</taxon>
        <taxon>Insecta</taxon>
        <taxon>Pterygota</taxon>
        <taxon>Neoptera</taxon>
        <taxon>Endopterygota</taxon>
        <taxon>Diptera</taxon>
        <taxon>Nematocera</taxon>
        <taxon>Chironomoidea</taxon>
        <taxon>Chironomidae</taxon>
        <taxon>Clunio</taxon>
    </lineage>
</organism>
<name>A0A1J1HFE5_9DIPT</name>
<evidence type="ECO:0000313" key="2">
    <source>
        <dbReference type="Proteomes" id="UP000183832"/>
    </source>
</evidence>
<reference evidence="1 2" key="1">
    <citation type="submission" date="2015-04" db="EMBL/GenBank/DDBJ databases">
        <authorList>
            <person name="Syromyatnikov M.Y."/>
            <person name="Popov V.N."/>
        </authorList>
    </citation>
    <scope>NUCLEOTIDE SEQUENCE [LARGE SCALE GENOMIC DNA]</scope>
</reference>